<evidence type="ECO:0000256" key="5">
    <source>
        <dbReference type="ARBA" id="ARBA00022729"/>
    </source>
</evidence>
<evidence type="ECO:0000256" key="8">
    <source>
        <dbReference type="ARBA" id="ARBA00038263"/>
    </source>
</evidence>
<dbReference type="InterPro" id="IPR053868">
    <property type="entry name" value="Pel9A-like_beta_helix"/>
</dbReference>
<keyword evidence="3" id="KW-0964">Secreted</keyword>
<dbReference type="InterPro" id="IPR011050">
    <property type="entry name" value="Pectin_lyase_fold/virulence"/>
</dbReference>
<feature type="domain" description="Pel9A-like right handed beta-helix region" evidence="10">
    <location>
        <begin position="27"/>
        <end position="350"/>
    </location>
</feature>
<organism evidence="11 12">
    <name type="scientific">Gracilibacillus salinarum</name>
    <dbReference type="NCBI Taxonomy" id="2932255"/>
    <lineage>
        <taxon>Bacteria</taxon>
        <taxon>Bacillati</taxon>
        <taxon>Bacillota</taxon>
        <taxon>Bacilli</taxon>
        <taxon>Bacillales</taxon>
        <taxon>Bacillaceae</taxon>
        <taxon>Gracilibacillus</taxon>
    </lineage>
</organism>
<keyword evidence="6" id="KW-0106">Calcium</keyword>
<comment type="cofactor">
    <cofactor evidence="1">
        <name>Ca(2+)</name>
        <dbReference type="ChEBI" id="CHEBI:29108"/>
    </cofactor>
</comment>
<comment type="similarity">
    <text evidence="8">Belongs to the polysaccharide lyase 9 family.</text>
</comment>
<reference evidence="11 12" key="1">
    <citation type="submission" date="2022-04" db="EMBL/GenBank/DDBJ databases">
        <title>Gracilibacillus sp. isolated from saltern.</title>
        <authorList>
            <person name="Won M."/>
            <person name="Lee C.-M."/>
            <person name="Woen H.-Y."/>
            <person name="Kwon S.-W."/>
        </authorList>
    </citation>
    <scope>NUCLEOTIDE SEQUENCE [LARGE SCALE GENOMIC DNA]</scope>
    <source>
        <strain evidence="11 12">SSPM10-3</strain>
    </source>
</reference>
<evidence type="ECO:0000259" key="10">
    <source>
        <dbReference type="Pfam" id="PF22842"/>
    </source>
</evidence>
<evidence type="ECO:0000256" key="6">
    <source>
        <dbReference type="ARBA" id="ARBA00022837"/>
    </source>
</evidence>
<dbReference type="EMBL" id="CP095071">
    <property type="protein sequence ID" value="UOQ83449.1"/>
    <property type="molecule type" value="Genomic_DNA"/>
</dbReference>
<keyword evidence="7 11" id="KW-0456">Lyase</keyword>
<keyword evidence="4" id="KW-0479">Metal-binding</keyword>
<comment type="subcellular location">
    <subcellularLocation>
        <location evidence="2">Secreted</location>
    </subcellularLocation>
</comment>
<evidence type="ECO:0000256" key="3">
    <source>
        <dbReference type="ARBA" id="ARBA00022525"/>
    </source>
</evidence>
<evidence type="ECO:0000313" key="12">
    <source>
        <dbReference type="Proteomes" id="UP000831537"/>
    </source>
</evidence>
<name>A0ABY4GGT2_9BACI</name>
<dbReference type="Pfam" id="PF22842">
    <property type="entry name" value="Pel9A-like_beta_helix"/>
    <property type="match status" value="1"/>
</dbReference>
<dbReference type="SUPFAM" id="SSF51126">
    <property type="entry name" value="Pectin lyase-like"/>
    <property type="match status" value="1"/>
</dbReference>
<evidence type="ECO:0000313" key="11">
    <source>
        <dbReference type="EMBL" id="UOQ83449.1"/>
    </source>
</evidence>
<dbReference type="GO" id="GO:0016829">
    <property type="term" value="F:lyase activity"/>
    <property type="evidence" value="ECO:0007669"/>
    <property type="project" value="UniProtKB-KW"/>
</dbReference>
<evidence type="ECO:0000256" key="1">
    <source>
        <dbReference type="ARBA" id="ARBA00001913"/>
    </source>
</evidence>
<evidence type="ECO:0000256" key="9">
    <source>
        <dbReference type="SAM" id="SignalP"/>
    </source>
</evidence>
<protein>
    <submittedName>
        <fullName evidence="11">Pectate lyase</fullName>
    </submittedName>
</protein>
<dbReference type="InterPro" id="IPR052052">
    <property type="entry name" value="Polysaccharide_Lyase_9"/>
</dbReference>
<evidence type="ECO:0000256" key="7">
    <source>
        <dbReference type="ARBA" id="ARBA00023239"/>
    </source>
</evidence>
<evidence type="ECO:0000256" key="4">
    <source>
        <dbReference type="ARBA" id="ARBA00022723"/>
    </source>
</evidence>
<dbReference type="Proteomes" id="UP000831537">
    <property type="component" value="Chromosome"/>
</dbReference>
<keyword evidence="12" id="KW-1185">Reference proteome</keyword>
<dbReference type="InterPro" id="IPR012334">
    <property type="entry name" value="Pectin_lyas_fold"/>
</dbReference>
<gene>
    <name evidence="11" type="ORF">MUN87_11820</name>
</gene>
<proteinExistence type="inferred from homology"/>
<evidence type="ECO:0000256" key="2">
    <source>
        <dbReference type="ARBA" id="ARBA00004613"/>
    </source>
</evidence>
<keyword evidence="5 9" id="KW-0732">Signal</keyword>
<dbReference type="RefSeq" id="WP_244740349.1">
    <property type="nucleotide sequence ID" value="NZ_CP095071.1"/>
</dbReference>
<dbReference type="PANTHER" id="PTHR40088">
    <property type="entry name" value="PECTATE LYASE (EUROFUNG)"/>
    <property type="match status" value="1"/>
</dbReference>
<dbReference type="Gene3D" id="2.160.20.10">
    <property type="entry name" value="Single-stranded right-handed beta-helix, Pectin lyase-like"/>
    <property type="match status" value="1"/>
</dbReference>
<dbReference type="PANTHER" id="PTHR40088:SF1">
    <property type="entry name" value="PECTATE LYASE PEL9"/>
    <property type="match status" value="1"/>
</dbReference>
<feature type="signal peptide" evidence="9">
    <location>
        <begin position="1"/>
        <end position="24"/>
    </location>
</feature>
<accession>A0ABY4GGT2</accession>
<sequence length="498" mass="54848">MKKISLTLIGVMFAVIFMTGTVYASEAHHTYFISPTGSDSNPGTKAEPFKSLMKAQSQASDGDTVYIREGVYDEFEITETDNPLEDVFHYVNDMYKSGITYKAYPGDDRPVFDFSDMPTDQRVIGFYVGEDVTDINFEGFDVTGIKVGEQKQAAAFRMMGEANFWNMSVHDNEAIGFYYAGGNASGIVYNSDAYNNIGPTSRSAGNIDGFGAHGKEVLFINNRAWNNSDDGFDSISSEGNVIFHGNWAFGHQGNQDRLGDKNGFKVGGYSYNTTGLPDPLPVHTVQYNLAANNGGNNFYANHQPGQSAYWYNNTAYQPGYGSNFNMLERVSPSSEEDIAGYREVLHGNIAFEGVLTSNNNTPPENETNNSWTIDGGLALTAEDFKSLDMSELTAPRKADGSLPDVDFMEPARSSALYPYHLGYLSYQKDPLLALKRLVTVFVENGMIDNLGITHSLQKKLAYEHVTSFSNQVEAQSGKHIDDGIARVLQLEAEALLNK</sequence>
<feature type="chain" id="PRO_5046486206" evidence="9">
    <location>
        <begin position="25"/>
        <end position="498"/>
    </location>
</feature>